<name>A0A922ET99_CARIL</name>
<accession>A0A922ET99</accession>
<gene>
    <name evidence="1" type="ORF">I3842_06G118600</name>
</gene>
<protein>
    <submittedName>
        <fullName evidence="1">Uncharacterized protein</fullName>
    </submittedName>
</protein>
<sequence>MGSKGFLKQKTIGPHRLEFTTLLSKRWLSSAAVLGLLIAEATSHPFLFAFSEILAVPSVLGVNRVAAGGKRLYVCVLRVAVDEHRT</sequence>
<evidence type="ECO:0000313" key="1">
    <source>
        <dbReference type="EMBL" id="KAG6709169.1"/>
    </source>
</evidence>
<dbReference type="EMBL" id="CM031830">
    <property type="protein sequence ID" value="KAG6709169.1"/>
    <property type="molecule type" value="Genomic_DNA"/>
</dbReference>
<dbReference type="OrthoDB" id="1707763at2759"/>
<dbReference type="Proteomes" id="UP000811246">
    <property type="component" value="Chromosome 6"/>
</dbReference>
<comment type="caution">
    <text evidence="1">The sequence shown here is derived from an EMBL/GenBank/DDBJ whole genome shotgun (WGS) entry which is preliminary data.</text>
</comment>
<organism evidence="1 2">
    <name type="scientific">Carya illinoinensis</name>
    <name type="common">Pecan</name>
    <dbReference type="NCBI Taxonomy" id="32201"/>
    <lineage>
        <taxon>Eukaryota</taxon>
        <taxon>Viridiplantae</taxon>
        <taxon>Streptophyta</taxon>
        <taxon>Embryophyta</taxon>
        <taxon>Tracheophyta</taxon>
        <taxon>Spermatophyta</taxon>
        <taxon>Magnoliopsida</taxon>
        <taxon>eudicotyledons</taxon>
        <taxon>Gunneridae</taxon>
        <taxon>Pentapetalae</taxon>
        <taxon>rosids</taxon>
        <taxon>fabids</taxon>
        <taxon>Fagales</taxon>
        <taxon>Juglandaceae</taxon>
        <taxon>Carya</taxon>
    </lineage>
</organism>
<reference evidence="1" key="1">
    <citation type="submission" date="2021-01" db="EMBL/GenBank/DDBJ databases">
        <authorList>
            <person name="Lovell J.T."/>
            <person name="Bentley N."/>
            <person name="Bhattarai G."/>
            <person name="Jenkins J.W."/>
            <person name="Sreedasyam A."/>
            <person name="Alarcon Y."/>
            <person name="Bock C."/>
            <person name="Boston L."/>
            <person name="Carlson J."/>
            <person name="Cervantes K."/>
            <person name="Clermont K."/>
            <person name="Krom N."/>
            <person name="Kubenka K."/>
            <person name="Mamidi S."/>
            <person name="Mattison C."/>
            <person name="Monteros M."/>
            <person name="Pisani C."/>
            <person name="Plott C."/>
            <person name="Rajasekar S."/>
            <person name="Rhein H.S."/>
            <person name="Rohla C."/>
            <person name="Song M."/>
            <person name="Hilaire R.S."/>
            <person name="Shu S."/>
            <person name="Wells L."/>
            <person name="Wang X."/>
            <person name="Webber J."/>
            <person name="Heerema R.J."/>
            <person name="Klein P."/>
            <person name="Conner P."/>
            <person name="Grauke L."/>
            <person name="Grimwood J."/>
            <person name="Schmutz J."/>
            <person name="Randall J.J."/>
        </authorList>
    </citation>
    <scope>NUCLEOTIDE SEQUENCE</scope>
    <source>
        <tissue evidence="1">Leaf</tissue>
    </source>
</reference>
<evidence type="ECO:0000313" key="2">
    <source>
        <dbReference type="Proteomes" id="UP000811246"/>
    </source>
</evidence>
<dbReference type="AlphaFoldDB" id="A0A922ET99"/>
<proteinExistence type="predicted"/>